<dbReference type="GO" id="GO:0004497">
    <property type="term" value="F:monooxygenase activity"/>
    <property type="evidence" value="ECO:0007669"/>
    <property type="project" value="UniProtKB-KW"/>
</dbReference>
<dbReference type="RefSeq" id="WP_394822792.1">
    <property type="nucleotide sequence ID" value="NZ_CP089984.1"/>
</dbReference>
<dbReference type="Proteomes" id="UP001370348">
    <property type="component" value="Chromosome"/>
</dbReference>
<keyword evidence="2" id="KW-1185">Reference proteome</keyword>
<dbReference type="SUPFAM" id="SSF54909">
    <property type="entry name" value="Dimeric alpha+beta barrel"/>
    <property type="match status" value="1"/>
</dbReference>
<proteinExistence type="predicted"/>
<dbReference type="EMBL" id="CP089984">
    <property type="protein sequence ID" value="WXB13172.1"/>
    <property type="molecule type" value="Genomic_DNA"/>
</dbReference>
<organism evidence="1 2">
    <name type="scientific">Pendulispora albinea</name>
    <dbReference type="NCBI Taxonomy" id="2741071"/>
    <lineage>
        <taxon>Bacteria</taxon>
        <taxon>Pseudomonadati</taxon>
        <taxon>Myxococcota</taxon>
        <taxon>Myxococcia</taxon>
        <taxon>Myxococcales</taxon>
        <taxon>Sorangiineae</taxon>
        <taxon>Pendulisporaceae</taxon>
        <taxon>Pendulispora</taxon>
    </lineage>
</organism>
<sequence length="227" mass="24985">MSNPLSLPDLTRSDAASIITSTWRVGGRERQRAAADATMSLWDRLPWPEDCISLNCYLSTDGQLIWFLGQWTSEEAHRVFTRTQREEIARGVDGVVPNIERLGVIRSRRHTSLPRPEGVYPGCIVVVTIATDDPARQVRVAETMAAHVARPPSGTSLAGGLGAHLFFSTDGTRVLNYAEWTSERAHQEALDGGALGSKRGIFDGMAGIQGIGVDRYTLYRRLVRPAR</sequence>
<gene>
    <name evidence="1" type="ORF">LZC94_35670</name>
</gene>
<keyword evidence="1" id="KW-0560">Oxidoreductase</keyword>
<evidence type="ECO:0000313" key="2">
    <source>
        <dbReference type="Proteomes" id="UP001370348"/>
    </source>
</evidence>
<name>A0ABZ2LQZ2_9BACT</name>
<dbReference type="Gene3D" id="3.30.70.100">
    <property type="match status" value="2"/>
</dbReference>
<keyword evidence="1" id="KW-0503">Monooxygenase</keyword>
<evidence type="ECO:0000313" key="1">
    <source>
        <dbReference type="EMBL" id="WXB13172.1"/>
    </source>
</evidence>
<accession>A0ABZ2LQZ2</accession>
<protein>
    <submittedName>
        <fullName evidence="1">Antibiotic biosynthesis monooxygenase</fullName>
    </submittedName>
</protein>
<reference evidence="1 2" key="1">
    <citation type="submission" date="2021-12" db="EMBL/GenBank/DDBJ databases">
        <title>Discovery of the Pendulisporaceae a myxobacterial family with distinct sporulation behavior and unique specialized metabolism.</title>
        <authorList>
            <person name="Garcia R."/>
            <person name="Popoff A."/>
            <person name="Bader C.D."/>
            <person name="Loehr J."/>
            <person name="Walesch S."/>
            <person name="Walt C."/>
            <person name="Boldt J."/>
            <person name="Bunk B."/>
            <person name="Haeckl F.J.F.P.J."/>
            <person name="Gunesch A.P."/>
            <person name="Birkelbach J."/>
            <person name="Nuebel U."/>
            <person name="Pietschmann T."/>
            <person name="Bach T."/>
            <person name="Mueller R."/>
        </authorList>
    </citation>
    <scope>NUCLEOTIDE SEQUENCE [LARGE SCALE GENOMIC DNA]</scope>
    <source>
        <strain evidence="1 2">MSr11954</strain>
    </source>
</reference>
<dbReference type="InterPro" id="IPR011008">
    <property type="entry name" value="Dimeric_a/b-barrel"/>
</dbReference>